<accession>A0ACB0ZJ48</accession>
<gene>
    <name evidence="1" type="ORF">MENTE1834_LOCUS26198</name>
</gene>
<evidence type="ECO:0000313" key="2">
    <source>
        <dbReference type="Proteomes" id="UP001497535"/>
    </source>
</evidence>
<dbReference type="Proteomes" id="UP001497535">
    <property type="component" value="Unassembled WGS sequence"/>
</dbReference>
<protein>
    <submittedName>
        <fullName evidence="1">Uncharacterized protein</fullName>
    </submittedName>
</protein>
<sequence>MGYSCCFNCLRKVFGQINLAESTYFSNPVFRYLLLITRTLVKNYCTVLQGNINIFIQFTV</sequence>
<name>A0ACB0ZJ48_MELEN</name>
<keyword evidence="2" id="KW-1185">Reference proteome</keyword>
<organism evidence="1 2">
    <name type="scientific">Meloidogyne enterolobii</name>
    <name type="common">Root-knot nematode worm</name>
    <name type="synonym">Meloidogyne mayaguensis</name>
    <dbReference type="NCBI Taxonomy" id="390850"/>
    <lineage>
        <taxon>Eukaryota</taxon>
        <taxon>Metazoa</taxon>
        <taxon>Ecdysozoa</taxon>
        <taxon>Nematoda</taxon>
        <taxon>Chromadorea</taxon>
        <taxon>Rhabditida</taxon>
        <taxon>Tylenchina</taxon>
        <taxon>Tylenchomorpha</taxon>
        <taxon>Tylenchoidea</taxon>
        <taxon>Meloidogynidae</taxon>
        <taxon>Meloidogyninae</taxon>
        <taxon>Meloidogyne</taxon>
    </lineage>
</organism>
<reference evidence="1" key="1">
    <citation type="submission" date="2023-11" db="EMBL/GenBank/DDBJ databases">
        <authorList>
            <person name="Poullet M."/>
        </authorList>
    </citation>
    <scope>NUCLEOTIDE SEQUENCE</scope>
    <source>
        <strain evidence="1">E1834</strain>
    </source>
</reference>
<evidence type="ECO:0000313" key="1">
    <source>
        <dbReference type="EMBL" id="CAK5079112.1"/>
    </source>
</evidence>
<dbReference type="EMBL" id="CAVMJV010000037">
    <property type="protein sequence ID" value="CAK5079112.1"/>
    <property type="molecule type" value="Genomic_DNA"/>
</dbReference>
<proteinExistence type="predicted"/>
<comment type="caution">
    <text evidence="1">The sequence shown here is derived from an EMBL/GenBank/DDBJ whole genome shotgun (WGS) entry which is preliminary data.</text>
</comment>